<dbReference type="Pfam" id="PF14349">
    <property type="entry name" value="SprA_N"/>
    <property type="match status" value="2"/>
</dbReference>
<name>A0A1T4QA03_9BACT</name>
<dbReference type="EMBL" id="FUWZ01000002">
    <property type="protein sequence ID" value="SKA00514.1"/>
    <property type="molecule type" value="Genomic_DNA"/>
</dbReference>
<sequence>MARRTYYGAFAVIGIVSFIIVDTAARERSGNFHFLSRTSWKSDTTITGNTKIDTTGKKDTLKYPLKDRRGPSISDPASRNAIDLNDPANINKTVEYDPVTKQYTVTEKIGNQNYRNPTYMNFDEFYKLQSAQSEKNYWQKRASALGNLNQRGNGPLLYNGNNLFDRIFGGSKVDIRPQGSLDLTFGYQGQNIKNPVLVEQARKNGGFNFDMGINMNVTGRIGDKLKLITNYNTQSTFDFENQVKLEYTGYNDEIIKKIEAGNVSFPLRSSLISGIQSLFGVKTQLQFGRLTVTSVLSNQKSQKQNLMLKGGTMVQDYNIRADEYEDNRHFLLAQFFRDTFNYAMSNLPIIRSLSNITRIEVWVTNKTGATTQTRDIVGLMDLGEYKPYNSNIRVNTTSHLPDRATNDLYQNLIRDAASRNTSIVVSRLLALGLKPVSEFEKTFARKLDSTEYTINKQLGFISLNQQLQPDEVLAVAYQYTYNGRTYQVGEFSQDVPPDQNNSANSPVLFLKLLKATSARPILPIWQLMMKNIYATGAFQVNKEDFKMDVFYKDPGAESRPPSDKRYLPDGKNEYAGAPIITVLNLDRLNNQLDPQPDGVFDYVEGYTINSLTGKIMFPMLEPFADGLKKAFGGDVALEKQYLYRVLYDSIKVVAQQFPQLNRYVIRGSYKSANSSEINLGGGITIPPGSVTVTAGGQMLRENVDYIIDYNLGRLKIINGGVLNSGVPINVQFENNALFGQQVRNYFGTRLDYLVNDKLSIGGTIVRMSERPYYQKVNYGEDPIKNTMVGLDVNYASEWKGLTRFLDKLPNYSTTAPSSILFTGEVARLFPGHSKLINQAGSKQGTAFIDDFEGVKSGYDLKFPATSWALASTPKGATNSSGTVLFPEAEDNNVLEYGKNRAKLAWYILEPTLQLPKSPNLPAGISLDDQSDPRVRLVYQKEVFRNRSTDFGQSQLSTLDLAYYPTERGPYNFTSSPLAMDRNGKLARPRTRWGGIMRAIDNSDFETANIEYIEFWIQDPFIKTPGSNGGSLYFNLGNVSEDILKDSKKFFENGMPDPRQEPNKIDSSKWGRQPKFQQQITQAFDNDPNIRAYQDVGYDGLKSTDEAAFYRSYMDTLAQNFGGSPVFQQAQRDPSNDDYKHYRNADYDASRAGILERYKNYSNPEGNSPVSDPKSTFSTAATNIPESEDLNRDNTMNETEEYFQYRVDLKPGMAVGSNFIVDKIEAPVDLPNGQKTNETWYQFKIPLNQFNAKVGNIPDFKSIRFMRMFMTDFAEPVVVRFAKLELVRSQWRRYMYELRPGDPVPLDQTTTFNSSAVNIEENSSRSPIPYVLPPGVVRQNTISTNNTTLQLNEQSLSVQVCNLQDGEVRALYKTLNMDLRQYKKMEMYMHAEAVGSATALKDGQVQAVIRIGSDFVSNYYEYRIPLKVTAWNSKAPIEIWPDGNNMQLIMERLSQLKQKRNMCDSCSPLQAYPMTPVADEFGNFMSVVGNPSLGDARTMMIGVMNPKDDGLPRCAEVWFDELRLSDFDEKGGYAALARVDVQLADLGTISVSGNMHTAGFGNIDQRVNERFRDNFLQYDAAANLDLGKLLPKSVGMSIPVYAGYSQAVSNPEYDPYDLDIKLKDKLALARSRWERDSMRKNAQDFTSITSLNFTNVRKLNTRQGKRHLWDIENFDISYSFSQINRHNPLIQSDLLTKHRGGIGYNYSGQPKYLEPFKKLIKTKTHWLDLIRDFNVNYVPSIISFRADIIRQFGASRIRNVGGDVKYQLPETYDKYFTFDRYYTLKWDITRSINIEFNAVNNSRVDEPAGRINTGAKKDTIWRNFFKGGRSVNYMHNANFTYTLPTAKFPALSWTNVAFGYSTEYRWTGASRLALYLGNAIENSMQKTLTAEFKFVELYNKSKFLRQVNARKPVSNNNNNQNKNNNKNNNSNQQNNQQNNNQSSGDEISPWIKAVLKPLMALKRVGFNYNENAGTRLPGYLDSAKLVGMNWQSMAPGLGFVLGKQPDKKWLDDFANRGLITKDPSLNIQFQQQYTQRWDLQAQLEPFNDLRIDLSMTKSFTKTHTELFKSMQDSTGADLGFQHLSPYDAGGFEISYIAIKTMFGRINTANGVSETFRNFEAYRNIISQRLGAANPYNKDPGVPSGDPKDPTYAYGYTRYAQDVLIPAFLAAYTGKSPENVGLLNGPGNTVKSNPFKNYMPKPNWRVTYNGLTKLEPFRSFLTNFTLTHGYVGTLSMNSYNTSMYYEDPRLAGYPAFRDTVSGNYYPYFLVPNLTLTEQFSPLLGVDLTFTNSLNARLEYRKSRSLSLSLIDYQLTELRSSEIVVGAGYRVRGLQLPFAVGKNGGKRLQNDLNFRLDLSFRDDKTANNRLDADLVIPTSGQKVVGIAPSIDYVVNNRLNLRFFYDRRQTIPVISTAYPITNTRGGITFRFVLSQ</sequence>
<feature type="domain" description="Gliding motility protein SprA N-terminal" evidence="3">
    <location>
        <begin position="90"/>
        <end position="398"/>
    </location>
</feature>
<accession>A0A1T4QA03</accession>
<feature type="compositionally biased region" description="Basic and acidic residues" evidence="1">
    <location>
        <begin position="61"/>
        <end position="70"/>
    </location>
</feature>
<reference evidence="5" key="1">
    <citation type="submission" date="2017-02" db="EMBL/GenBank/DDBJ databases">
        <authorList>
            <person name="Varghese N."/>
            <person name="Submissions S."/>
        </authorList>
    </citation>
    <scope>NUCLEOTIDE SEQUENCE [LARGE SCALE GENOMIC DNA]</scope>
    <source>
        <strain evidence="5">DSM 22224</strain>
    </source>
</reference>
<gene>
    <name evidence="4" type="ORF">SAMN04488128_102250</name>
</gene>
<evidence type="ECO:0000313" key="5">
    <source>
        <dbReference type="Proteomes" id="UP000190367"/>
    </source>
</evidence>
<dbReference type="InterPro" id="IPR025684">
    <property type="entry name" value="SprA_N_dom"/>
</dbReference>
<keyword evidence="2" id="KW-0472">Membrane</keyword>
<protein>
    <submittedName>
        <fullName evidence="4">Cell surface protein SprA</fullName>
    </submittedName>
</protein>
<evidence type="ECO:0000313" key="4">
    <source>
        <dbReference type="EMBL" id="SKA00514.1"/>
    </source>
</evidence>
<organism evidence="4 5">
    <name type="scientific">Chitinophaga eiseniae</name>
    <dbReference type="NCBI Taxonomy" id="634771"/>
    <lineage>
        <taxon>Bacteria</taxon>
        <taxon>Pseudomonadati</taxon>
        <taxon>Bacteroidota</taxon>
        <taxon>Chitinophagia</taxon>
        <taxon>Chitinophagales</taxon>
        <taxon>Chitinophagaceae</taxon>
        <taxon>Chitinophaga</taxon>
    </lineage>
</organism>
<keyword evidence="2" id="KW-1133">Transmembrane helix</keyword>
<dbReference type="NCBIfam" id="TIGR04189">
    <property type="entry name" value="surface_SprA"/>
    <property type="match status" value="1"/>
</dbReference>
<feature type="region of interest" description="Disordered" evidence="1">
    <location>
        <begin position="1907"/>
        <end position="1944"/>
    </location>
</feature>
<keyword evidence="2" id="KW-0812">Transmembrane</keyword>
<evidence type="ECO:0000256" key="2">
    <source>
        <dbReference type="SAM" id="Phobius"/>
    </source>
</evidence>
<dbReference type="STRING" id="634771.SAMN04488128_102250"/>
<feature type="region of interest" description="Disordered" evidence="1">
    <location>
        <begin position="61"/>
        <end position="82"/>
    </location>
</feature>
<feature type="domain" description="Gliding motility protein SprA N-terminal" evidence="3">
    <location>
        <begin position="1112"/>
        <end position="1625"/>
    </location>
</feature>
<proteinExistence type="predicted"/>
<evidence type="ECO:0000256" key="1">
    <source>
        <dbReference type="SAM" id="MobiDB-lite"/>
    </source>
</evidence>
<dbReference type="Proteomes" id="UP000190367">
    <property type="component" value="Unassembled WGS sequence"/>
</dbReference>
<feature type="transmembrane region" description="Helical" evidence="2">
    <location>
        <begin position="7"/>
        <end position="25"/>
    </location>
</feature>
<feature type="compositionally biased region" description="Low complexity" evidence="1">
    <location>
        <begin position="1913"/>
        <end position="1942"/>
    </location>
</feature>
<dbReference type="InterPro" id="IPR026377">
    <property type="entry name" value="Cell_surface_SprA"/>
</dbReference>
<dbReference type="OrthoDB" id="9806090at2"/>
<keyword evidence="5" id="KW-1185">Reference proteome</keyword>
<evidence type="ECO:0000259" key="3">
    <source>
        <dbReference type="Pfam" id="PF14349"/>
    </source>
</evidence>